<dbReference type="Proteomes" id="UP000286482">
    <property type="component" value="Unassembled WGS sequence"/>
</dbReference>
<name>A0A420EG05_9ALTE</name>
<dbReference type="RefSeq" id="WP_120353622.1">
    <property type="nucleotide sequence ID" value="NZ_RAQO01000004.1"/>
</dbReference>
<comment type="function">
    <text evidence="1">Required for the efficient initiation of filament assembly.</text>
</comment>
<gene>
    <name evidence="4" type="ORF">DBZ36_03895</name>
</gene>
<evidence type="ECO:0000256" key="2">
    <source>
        <dbReference type="ARBA" id="ARBA00007703"/>
    </source>
</evidence>
<evidence type="ECO:0000256" key="3">
    <source>
        <dbReference type="ARBA" id="ARBA00022795"/>
    </source>
</evidence>
<protein>
    <recommendedName>
        <fullName evidence="6">Flagellar protein FlgN</fullName>
    </recommendedName>
</protein>
<dbReference type="InterPro" id="IPR036679">
    <property type="entry name" value="FlgN-like_sf"/>
</dbReference>
<dbReference type="Pfam" id="PF05130">
    <property type="entry name" value="FlgN"/>
    <property type="match status" value="1"/>
</dbReference>
<keyword evidence="5" id="KW-1185">Reference proteome</keyword>
<organism evidence="4 5">
    <name type="scientific">Alginatibacterium sediminis</name>
    <dbReference type="NCBI Taxonomy" id="2164068"/>
    <lineage>
        <taxon>Bacteria</taxon>
        <taxon>Pseudomonadati</taxon>
        <taxon>Pseudomonadota</taxon>
        <taxon>Gammaproteobacteria</taxon>
        <taxon>Alteromonadales</taxon>
        <taxon>Alteromonadaceae</taxon>
        <taxon>Alginatibacterium</taxon>
    </lineage>
</organism>
<comment type="similarity">
    <text evidence="2">Belongs to the FlgN family.</text>
</comment>
<dbReference type="SUPFAM" id="SSF140566">
    <property type="entry name" value="FlgN-like"/>
    <property type="match status" value="1"/>
</dbReference>
<accession>A0A420EG05</accession>
<evidence type="ECO:0000313" key="4">
    <source>
        <dbReference type="EMBL" id="RKF19617.1"/>
    </source>
</evidence>
<dbReference type="InterPro" id="IPR007809">
    <property type="entry name" value="FlgN-like"/>
</dbReference>
<comment type="caution">
    <text evidence="4">The sequence shown here is derived from an EMBL/GenBank/DDBJ whole genome shotgun (WGS) entry which is preliminary data.</text>
</comment>
<evidence type="ECO:0000313" key="5">
    <source>
        <dbReference type="Proteomes" id="UP000286482"/>
    </source>
</evidence>
<reference evidence="4 5" key="1">
    <citation type="submission" date="2018-09" db="EMBL/GenBank/DDBJ databases">
        <authorList>
            <person name="Wang Z."/>
        </authorList>
    </citation>
    <scope>NUCLEOTIDE SEQUENCE [LARGE SCALE GENOMIC DNA]</scope>
    <source>
        <strain evidence="4 5">ALS 81</strain>
    </source>
</reference>
<evidence type="ECO:0000256" key="1">
    <source>
        <dbReference type="ARBA" id="ARBA00002397"/>
    </source>
</evidence>
<sequence length="140" mass="15978">MLIEQILETQQQLVEELLLLLDQEKLALEQEQAEHIIDLSKQKNVLLTSLESNDQLLSEHQQRDSIAQIPQLTSMRDSINVTLLQCQEKNDVLEKIIIASSQKTRTQREFLQQLTSGNSTTYDKAGQKNIASRLGKDYTA</sequence>
<dbReference type="Gene3D" id="1.20.58.300">
    <property type="entry name" value="FlgN-like"/>
    <property type="match status" value="1"/>
</dbReference>
<evidence type="ECO:0008006" key="6">
    <source>
        <dbReference type="Google" id="ProtNLM"/>
    </source>
</evidence>
<dbReference type="GO" id="GO:0044780">
    <property type="term" value="P:bacterial-type flagellum assembly"/>
    <property type="evidence" value="ECO:0007669"/>
    <property type="project" value="InterPro"/>
</dbReference>
<proteinExistence type="inferred from homology"/>
<dbReference type="AlphaFoldDB" id="A0A420EG05"/>
<dbReference type="EMBL" id="RAQO01000004">
    <property type="protein sequence ID" value="RKF19617.1"/>
    <property type="molecule type" value="Genomic_DNA"/>
</dbReference>
<keyword evidence="3" id="KW-1005">Bacterial flagellum biogenesis</keyword>